<dbReference type="EMBL" id="QTSX02002136">
    <property type="protein sequence ID" value="KAJ9078827.1"/>
    <property type="molecule type" value="Genomic_DNA"/>
</dbReference>
<accession>A0ACC2TX92</accession>
<comment type="caution">
    <text evidence="1">The sequence shown here is derived from an EMBL/GenBank/DDBJ whole genome shotgun (WGS) entry which is preliminary data.</text>
</comment>
<evidence type="ECO:0000313" key="2">
    <source>
        <dbReference type="Proteomes" id="UP001165960"/>
    </source>
</evidence>
<gene>
    <name evidence="1" type="ORF">DSO57_1002885</name>
</gene>
<dbReference type="Proteomes" id="UP001165960">
    <property type="component" value="Unassembled WGS sequence"/>
</dbReference>
<protein>
    <submittedName>
        <fullName evidence="1">Uncharacterized protein</fullName>
    </submittedName>
</protein>
<reference evidence="1" key="1">
    <citation type="submission" date="2022-04" db="EMBL/GenBank/DDBJ databases">
        <title>Genome of the entomopathogenic fungus Entomophthora muscae.</title>
        <authorList>
            <person name="Elya C."/>
            <person name="Lovett B.R."/>
            <person name="Lee E."/>
            <person name="Macias A.M."/>
            <person name="Hajek A.E."/>
            <person name="De Bivort B.L."/>
            <person name="Kasson M.T."/>
            <person name="De Fine Licht H.H."/>
            <person name="Stajich J.E."/>
        </authorList>
    </citation>
    <scope>NUCLEOTIDE SEQUENCE</scope>
    <source>
        <strain evidence="1">Berkeley</strain>
    </source>
</reference>
<organism evidence="1 2">
    <name type="scientific">Entomophthora muscae</name>
    <dbReference type="NCBI Taxonomy" id="34485"/>
    <lineage>
        <taxon>Eukaryota</taxon>
        <taxon>Fungi</taxon>
        <taxon>Fungi incertae sedis</taxon>
        <taxon>Zoopagomycota</taxon>
        <taxon>Entomophthoromycotina</taxon>
        <taxon>Entomophthoromycetes</taxon>
        <taxon>Entomophthorales</taxon>
        <taxon>Entomophthoraceae</taxon>
        <taxon>Entomophthora</taxon>
    </lineage>
</organism>
<proteinExistence type="predicted"/>
<keyword evidence="2" id="KW-1185">Reference proteome</keyword>
<evidence type="ECO:0000313" key="1">
    <source>
        <dbReference type="EMBL" id="KAJ9078827.1"/>
    </source>
</evidence>
<name>A0ACC2TX92_9FUNG</name>
<sequence length="55" mass="6055">MSIGSLDNCRNLSPSPPSGRVYCFVLQGKLAHSRVPFVPNTKNSLQEESQPCNLH</sequence>